<feature type="compositionally biased region" description="Polar residues" evidence="1">
    <location>
        <begin position="365"/>
        <end position="374"/>
    </location>
</feature>
<dbReference type="GeneID" id="59335158"/>
<evidence type="ECO:0000313" key="2">
    <source>
        <dbReference type="EMBL" id="KAF6217655.1"/>
    </source>
</evidence>
<protein>
    <recommendedName>
        <fullName evidence="4">Aminoglycoside phosphotransferase domain-containing protein</fullName>
    </recommendedName>
</protein>
<dbReference type="InterPro" id="IPR051035">
    <property type="entry name" value="Mito_inheritance_9"/>
</dbReference>
<feature type="region of interest" description="Disordered" evidence="1">
    <location>
        <begin position="351"/>
        <end position="374"/>
    </location>
</feature>
<sequence length="543" mass="62799">MAKQQSLSLLPNDDPDLFTYTSGRYLYNETRRLSERSIKFNVQALKDIASRSLKRGAVASLRKLAEGGFNRVFLLTFEDGFEVIAKIPYNISVPERLATASEVATMDFLSSKGLPVPRIHAWSADSNNPVGVEYIIMQKAPGKPLEDRWFHLTQKERVCFMESYIRLEGKLFELRLNAYGSIYYKDALPSNLQLDLHPPVSSERKDDTDRFCIGPTTDYMFWLGRYSRLAIDRGPWAKSSDYIRSIGERELTWTRSSGQAQTLKFPHNTLLKGQISPSIYVDLLEKYMSVSPHLLPAGHENISNRPTLRHPDLNPTNILISDSCEISCFIDWQHTTVLPFCLTAGAPPMFKNPDPQPPTDLRQPTLPTDYSSLSPNEKSVADELHRRRMLFWLYIVFTGNRNRDHLAVLRVPMLYLRQELVDRAGRSWNGNYITLKGLLIRAIEHWDQIALNTGDCPIHFIDTEKEEFFRIEDAWINLNILVEHWRSVLYHVSQDGWVRNEVFQDAVEKNRELKETWLSEGEDDEDRECVEKGWPFQNREENI</sequence>
<proteinExistence type="predicted"/>
<comment type="caution">
    <text evidence="2">The sequence shown here is derived from an EMBL/GenBank/DDBJ whole genome shotgun (WGS) entry which is preliminary data.</text>
</comment>
<dbReference type="SUPFAM" id="SSF56112">
    <property type="entry name" value="Protein kinase-like (PK-like)"/>
    <property type="match status" value="1"/>
</dbReference>
<evidence type="ECO:0000256" key="1">
    <source>
        <dbReference type="SAM" id="MobiDB-lite"/>
    </source>
</evidence>
<evidence type="ECO:0000313" key="3">
    <source>
        <dbReference type="Proteomes" id="UP000593566"/>
    </source>
</evidence>
<organism evidence="2 3">
    <name type="scientific">Letharia lupina</name>
    <dbReference type="NCBI Taxonomy" id="560253"/>
    <lineage>
        <taxon>Eukaryota</taxon>
        <taxon>Fungi</taxon>
        <taxon>Dikarya</taxon>
        <taxon>Ascomycota</taxon>
        <taxon>Pezizomycotina</taxon>
        <taxon>Lecanoromycetes</taxon>
        <taxon>OSLEUM clade</taxon>
        <taxon>Lecanoromycetidae</taxon>
        <taxon>Lecanorales</taxon>
        <taxon>Lecanorineae</taxon>
        <taxon>Parmeliaceae</taxon>
        <taxon>Letharia</taxon>
    </lineage>
</organism>
<dbReference type="PANTHER" id="PTHR36091:SF2">
    <property type="entry name" value="AMINOGLYCOSIDE PHOSPHOTRANSFERASE DOMAIN-CONTAINING PROTEIN"/>
    <property type="match status" value="1"/>
</dbReference>
<keyword evidence="3" id="KW-1185">Reference proteome</keyword>
<dbReference type="InterPro" id="IPR011009">
    <property type="entry name" value="Kinase-like_dom_sf"/>
</dbReference>
<dbReference type="Proteomes" id="UP000593566">
    <property type="component" value="Unassembled WGS sequence"/>
</dbReference>
<dbReference type="PANTHER" id="PTHR36091">
    <property type="entry name" value="ALTERED INHERITANCE OF MITOCHONDRIA PROTEIN 9, MITOCHONDRIAL"/>
    <property type="match status" value="1"/>
</dbReference>
<accession>A0A8H6F6R9</accession>
<reference evidence="2 3" key="1">
    <citation type="journal article" date="2020" name="Genomics">
        <title>Complete, high-quality genomes from long-read metagenomic sequencing of two wolf lichen thalli reveals enigmatic genome architecture.</title>
        <authorList>
            <person name="McKenzie S.K."/>
            <person name="Walston R.F."/>
            <person name="Allen J.L."/>
        </authorList>
    </citation>
    <scope>NUCLEOTIDE SEQUENCE [LARGE SCALE GENOMIC DNA]</scope>
    <source>
        <strain evidence="2">WasteWater1</strain>
    </source>
</reference>
<dbReference type="EMBL" id="JACCJB010000026">
    <property type="protein sequence ID" value="KAF6217655.1"/>
    <property type="molecule type" value="Genomic_DNA"/>
</dbReference>
<name>A0A8H6F6R9_9LECA</name>
<dbReference type="AlphaFoldDB" id="A0A8H6F6R9"/>
<evidence type="ECO:0008006" key="4">
    <source>
        <dbReference type="Google" id="ProtNLM"/>
    </source>
</evidence>
<dbReference type="GO" id="GO:0005739">
    <property type="term" value="C:mitochondrion"/>
    <property type="evidence" value="ECO:0007669"/>
    <property type="project" value="TreeGrafter"/>
</dbReference>
<gene>
    <name evidence="2" type="ORF">HO133_006757</name>
</gene>
<dbReference type="RefSeq" id="XP_037147090.1">
    <property type="nucleotide sequence ID" value="XM_037297654.1"/>
</dbReference>
<dbReference type="Gene3D" id="3.30.200.20">
    <property type="entry name" value="Phosphorylase Kinase, domain 1"/>
    <property type="match status" value="1"/>
</dbReference>